<keyword evidence="2" id="KW-1185">Reference proteome</keyword>
<gene>
    <name evidence="3" type="primary">LOC113212436</name>
</gene>
<dbReference type="AlphaFoldDB" id="A0A6J1T1P5"/>
<organism evidence="2 3">
    <name type="scientific">Frankliniella occidentalis</name>
    <name type="common">Western flower thrips</name>
    <name type="synonym">Euthrips occidentalis</name>
    <dbReference type="NCBI Taxonomy" id="133901"/>
    <lineage>
        <taxon>Eukaryota</taxon>
        <taxon>Metazoa</taxon>
        <taxon>Ecdysozoa</taxon>
        <taxon>Arthropoda</taxon>
        <taxon>Hexapoda</taxon>
        <taxon>Insecta</taxon>
        <taxon>Pterygota</taxon>
        <taxon>Neoptera</taxon>
        <taxon>Paraneoptera</taxon>
        <taxon>Thysanoptera</taxon>
        <taxon>Terebrantia</taxon>
        <taxon>Thripoidea</taxon>
        <taxon>Thripidae</taxon>
        <taxon>Frankliniella</taxon>
    </lineage>
</organism>
<dbReference type="Proteomes" id="UP000504606">
    <property type="component" value="Unplaced"/>
</dbReference>
<evidence type="ECO:0000313" key="3">
    <source>
        <dbReference type="RefSeq" id="XP_026286912.1"/>
    </source>
</evidence>
<dbReference type="KEGG" id="foc:113212436"/>
<sequence>MSHGRPVVSETFWTGTLGGIVFSHIKARALLPPAIPLSCPIVVCLVPSTQAMSKLNESEKVCVEQLCQIIPRSELIKIAKKILNDDTTEATEEVIKKLLNSKMPFKTFLNLVPAKDLKTFVGPSEKFLRDELINIINFKITNGRIKKKDVKPQGDGSTSSTPSKSPAPRSSRSAASSNTPSNSSPKQSPIVSAIETTEYETRSVKTIKRIEQFPVEKENGSG</sequence>
<dbReference type="GeneID" id="113212436"/>
<name>A0A6J1T1P5_FRAOC</name>
<feature type="compositionally biased region" description="Low complexity" evidence="1">
    <location>
        <begin position="157"/>
        <end position="189"/>
    </location>
</feature>
<evidence type="ECO:0000313" key="2">
    <source>
        <dbReference type="Proteomes" id="UP000504606"/>
    </source>
</evidence>
<proteinExistence type="predicted"/>
<dbReference type="RefSeq" id="XP_026286912.1">
    <property type="nucleotide sequence ID" value="XM_026431127.2"/>
</dbReference>
<evidence type="ECO:0000256" key="1">
    <source>
        <dbReference type="SAM" id="MobiDB-lite"/>
    </source>
</evidence>
<reference evidence="3" key="1">
    <citation type="submission" date="2025-08" db="UniProtKB">
        <authorList>
            <consortium name="RefSeq"/>
        </authorList>
    </citation>
    <scope>IDENTIFICATION</scope>
    <source>
        <tissue evidence="3">Whole organism</tissue>
    </source>
</reference>
<accession>A0A6J1T1P5</accession>
<feature type="region of interest" description="Disordered" evidence="1">
    <location>
        <begin position="147"/>
        <end position="201"/>
    </location>
</feature>
<protein>
    <submittedName>
        <fullName evidence="3">Uncharacterized protein LOC113212436</fullName>
    </submittedName>
</protein>